<name>A0ACA9Q473_9GLOM</name>
<evidence type="ECO:0000313" key="2">
    <source>
        <dbReference type="Proteomes" id="UP000789920"/>
    </source>
</evidence>
<keyword evidence="2" id="KW-1185">Reference proteome</keyword>
<gene>
    <name evidence="1" type="ORF">RPERSI_LOCUS12750</name>
</gene>
<feature type="non-terminal residue" evidence="1">
    <location>
        <position position="53"/>
    </location>
</feature>
<sequence length="53" mass="6187">MYRIIFRKKTAYSGPAILGFNDKKVVKKLLARHYEDQSANDVWAQARIAIYLD</sequence>
<evidence type="ECO:0000313" key="1">
    <source>
        <dbReference type="EMBL" id="CAG8736894.1"/>
    </source>
</evidence>
<dbReference type="EMBL" id="CAJVQC010027584">
    <property type="protein sequence ID" value="CAG8736894.1"/>
    <property type="molecule type" value="Genomic_DNA"/>
</dbReference>
<accession>A0ACA9Q473</accession>
<reference evidence="1" key="1">
    <citation type="submission" date="2021-06" db="EMBL/GenBank/DDBJ databases">
        <authorList>
            <person name="Kallberg Y."/>
            <person name="Tangrot J."/>
            <person name="Rosling A."/>
        </authorList>
    </citation>
    <scope>NUCLEOTIDE SEQUENCE</scope>
    <source>
        <strain evidence="1">MA461A</strain>
    </source>
</reference>
<dbReference type="Proteomes" id="UP000789920">
    <property type="component" value="Unassembled WGS sequence"/>
</dbReference>
<organism evidence="1 2">
    <name type="scientific">Racocetra persica</name>
    <dbReference type="NCBI Taxonomy" id="160502"/>
    <lineage>
        <taxon>Eukaryota</taxon>
        <taxon>Fungi</taxon>
        <taxon>Fungi incertae sedis</taxon>
        <taxon>Mucoromycota</taxon>
        <taxon>Glomeromycotina</taxon>
        <taxon>Glomeromycetes</taxon>
        <taxon>Diversisporales</taxon>
        <taxon>Gigasporaceae</taxon>
        <taxon>Racocetra</taxon>
    </lineage>
</organism>
<comment type="caution">
    <text evidence="1">The sequence shown here is derived from an EMBL/GenBank/DDBJ whole genome shotgun (WGS) entry which is preliminary data.</text>
</comment>
<proteinExistence type="predicted"/>
<protein>
    <submittedName>
        <fullName evidence="1">20431_t:CDS:1</fullName>
    </submittedName>
</protein>